<evidence type="ECO:0000313" key="1">
    <source>
        <dbReference type="EMBL" id="SAZ80756.1"/>
    </source>
</evidence>
<dbReference type="EMBL" id="LT556085">
    <property type="protein sequence ID" value="SAZ80756.1"/>
    <property type="molecule type" value="Genomic_DNA"/>
</dbReference>
<proteinExistence type="predicted"/>
<evidence type="ECO:0000313" key="2">
    <source>
        <dbReference type="Proteomes" id="UP000245995"/>
    </source>
</evidence>
<name>A0AAX2BKU3_CITAM</name>
<gene>
    <name evidence="1" type="ORF">CITRO92_3138</name>
</gene>
<sequence>MNGFGYLMWAIKTEHLLRRLLAEKHTLWAKTCFREGTY</sequence>
<accession>A0AAX2BKU3</accession>
<organism evidence="1 2">
    <name type="scientific">Citrobacter amalonaticus</name>
    <dbReference type="NCBI Taxonomy" id="35703"/>
    <lineage>
        <taxon>Bacteria</taxon>
        <taxon>Pseudomonadati</taxon>
        <taxon>Pseudomonadota</taxon>
        <taxon>Gammaproteobacteria</taxon>
        <taxon>Enterobacterales</taxon>
        <taxon>Enterobacteriaceae</taxon>
        <taxon>Citrobacter</taxon>
    </lineage>
</organism>
<protein>
    <submittedName>
        <fullName evidence="1">Uncharacterized protein</fullName>
    </submittedName>
</protein>
<reference evidence="1 2" key="1">
    <citation type="submission" date="2016-04" db="EMBL/GenBank/DDBJ databases">
        <authorList>
            <person name="Regsiter A."/>
            <person name="William W."/>
        </authorList>
    </citation>
    <scope>NUCLEOTIDE SEQUENCE [LARGE SCALE GENOMIC DNA]</scope>
    <source>
        <strain evidence="1 2">92</strain>
    </source>
</reference>
<dbReference type="AlphaFoldDB" id="A0AAX2BKU3"/>
<dbReference type="Proteomes" id="UP000245995">
    <property type="component" value="Chromosome CITRO92"/>
</dbReference>